<dbReference type="Proteomes" id="UP001152795">
    <property type="component" value="Unassembled WGS sequence"/>
</dbReference>
<reference evidence="1" key="1">
    <citation type="submission" date="2020-04" db="EMBL/GenBank/DDBJ databases">
        <authorList>
            <person name="Alioto T."/>
            <person name="Alioto T."/>
            <person name="Gomez Garrido J."/>
        </authorList>
    </citation>
    <scope>NUCLEOTIDE SEQUENCE</scope>
    <source>
        <strain evidence="1">A484AB</strain>
    </source>
</reference>
<dbReference type="GO" id="GO:0061630">
    <property type="term" value="F:ubiquitin protein ligase activity"/>
    <property type="evidence" value="ECO:0007669"/>
    <property type="project" value="InterPro"/>
</dbReference>
<dbReference type="InterPro" id="IPR033263">
    <property type="entry name" value="RNF180"/>
</dbReference>
<keyword evidence="2" id="KW-1185">Reference proteome</keyword>
<dbReference type="GO" id="GO:0005789">
    <property type="term" value="C:endoplasmic reticulum membrane"/>
    <property type="evidence" value="ECO:0007669"/>
    <property type="project" value="TreeGrafter"/>
</dbReference>
<dbReference type="PANTHER" id="PTHR46717:SF1">
    <property type="entry name" value="E3 UBIQUITIN-PROTEIN LIGASE RNF180"/>
    <property type="match status" value="1"/>
</dbReference>
<dbReference type="InterPro" id="IPR013083">
    <property type="entry name" value="Znf_RING/FYVE/PHD"/>
</dbReference>
<dbReference type="InterPro" id="IPR027370">
    <property type="entry name" value="Znf-RING_euk"/>
</dbReference>
<dbReference type="InterPro" id="IPR017907">
    <property type="entry name" value="Znf_RING_CS"/>
</dbReference>
<dbReference type="InterPro" id="IPR001841">
    <property type="entry name" value="Znf_RING"/>
</dbReference>
<evidence type="ECO:0000313" key="1">
    <source>
        <dbReference type="EMBL" id="CAB3995215.1"/>
    </source>
</evidence>
<dbReference type="SUPFAM" id="SSF57850">
    <property type="entry name" value="RING/U-box"/>
    <property type="match status" value="1"/>
</dbReference>
<evidence type="ECO:0000313" key="2">
    <source>
        <dbReference type="Proteomes" id="UP001152795"/>
    </source>
</evidence>
<accession>A0A6S7GU91</accession>
<keyword evidence="1" id="KW-0436">Ligase</keyword>
<dbReference type="PROSITE" id="PS50089">
    <property type="entry name" value="ZF_RING_2"/>
    <property type="match status" value="1"/>
</dbReference>
<proteinExistence type="predicted"/>
<dbReference type="GO" id="GO:0016874">
    <property type="term" value="F:ligase activity"/>
    <property type="evidence" value="ECO:0007669"/>
    <property type="project" value="UniProtKB-KW"/>
</dbReference>
<comment type="caution">
    <text evidence="1">The sequence shown here is derived from an EMBL/GenBank/DDBJ whole genome shotgun (WGS) entry which is preliminary data.</text>
</comment>
<dbReference type="GO" id="GO:0032436">
    <property type="term" value="P:positive regulation of proteasomal ubiquitin-dependent protein catabolic process"/>
    <property type="evidence" value="ECO:0007669"/>
    <property type="project" value="TreeGrafter"/>
</dbReference>
<organism evidence="1 2">
    <name type="scientific">Paramuricea clavata</name>
    <name type="common">Red gorgonian</name>
    <name type="synonym">Violescent sea-whip</name>
    <dbReference type="NCBI Taxonomy" id="317549"/>
    <lineage>
        <taxon>Eukaryota</taxon>
        <taxon>Metazoa</taxon>
        <taxon>Cnidaria</taxon>
        <taxon>Anthozoa</taxon>
        <taxon>Octocorallia</taxon>
        <taxon>Malacalcyonacea</taxon>
        <taxon>Plexauridae</taxon>
        <taxon>Paramuricea</taxon>
    </lineage>
</organism>
<dbReference type="AlphaFoldDB" id="A0A6S7GU91"/>
<dbReference type="OrthoDB" id="2017893at2759"/>
<dbReference type="GO" id="GO:0042428">
    <property type="term" value="P:serotonin metabolic process"/>
    <property type="evidence" value="ECO:0007669"/>
    <property type="project" value="TreeGrafter"/>
</dbReference>
<dbReference type="PROSITE" id="PS00518">
    <property type="entry name" value="ZF_RING_1"/>
    <property type="match status" value="1"/>
</dbReference>
<gene>
    <name evidence="1" type="ORF">PACLA_8A010053</name>
</gene>
<dbReference type="Gene3D" id="3.30.40.10">
    <property type="entry name" value="Zinc/RING finger domain, C3HC4 (zinc finger)"/>
    <property type="match status" value="1"/>
</dbReference>
<dbReference type="GO" id="GO:0042415">
    <property type="term" value="P:norepinephrine metabolic process"/>
    <property type="evidence" value="ECO:0007669"/>
    <property type="project" value="TreeGrafter"/>
</dbReference>
<name>A0A6S7GU91_PARCT</name>
<dbReference type="EMBL" id="CACRXK020002621">
    <property type="protein sequence ID" value="CAB3995215.1"/>
    <property type="molecule type" value="Genomic_DNA"/>
</dbReference>
<dbReference type="GO" id="GO:0031624">
    <property type="term" value="F:ubiquitin conjugating enzyme binding"/>
    <property type="evidence" value="ECO:0007669"/>
    <property type="project" value="TreeGrafter"/>
</dbReference>
<protein>
    <submittedName>
        <fullName evidence="1">E3 ubiquitin- ligase RNF180-like</fullName>
    </submittedName>
</protein>
<dbReference type="Pfam" id="PF13445">
    <property type="entry name" value="zf-RING_UBOX"/>
    <property type="match status" value="1"/>
</dbReference>
<dbReference type="PANTHER" id="PTHR46717">
    <property type="entry name" value="E3 UBIQUITIN-PROTEIN LIGASE RNF180"/>
    <property type="match status" value="1"/>
</dbReference>
<dbReference type="GO" id="GO:0000209">
    <property type="term" value="P:protein polyubiquitination"/>
    <property type="evidence" value="ECO:0007669"/>
    <property type="project" value="InterPro"/>
</dbReference>
<sequence>MQAEQSRHQFPCQCTAEESRMNMAIGEAHTIEAKTNALEQSDNMTDAIITEDIRSSSRLIQGSFRHGRARGGTYDVAVLQSIDEQPTTSTVRRRKNKSNRSEIAFVEQNLDKTRHVIKSVGKKSGEKMTSNRFDPLPNRFNPLSVEEAAIVKPDETNACTVMNEHLICAVCLDYFYKPYRCPCTHIFCESCLRQLYHNRAGTLKCPICRNPVKYIEEADEVREEVRQLQNPAIKQREEFERTAKYRMWPLPPIGPLPFLRKRQTLLPKRDQNILILATILLLVVCSTILYILS</sequence>
<dbReference type="SMART" id="SM00184">
    <property type="entry name" value="RING"/>
    <property type="match status" value="1"/>
</dbReference>